<dbReference type="OrthoDB" id="1757142at2"/>
<name>A0A2N3YK53_9MICO</name>
<evidence type="ECO:0000259" key="3">
    <source>
        <dbReference type="Pfam" id="PF00535"/>
    </source>
</evidence>
<organism evidence="4 5">
    <name type="scientific">Phycicoccus duodecadis</name>
    <dbReference type="NCBI Taxonomy" id="173053"/>
    <lineage>
        <taxon>Bacteria</taxon>
        <taxon>Bacillati</taxon>
        <taxon>Actinomycetota</taxon>
        <taxon>Actinomycetes</taxon>
        <taxon>Micrococcales</taxon>
        <taxon>Intrasporangiaceae</taxon>
        <taxon>Phycicoccus</taxon>
    </lineage>
</organism>
<dbReference type="InterPro" id="IPR001173">
    <property type="entry name" value="Glyco_trans_2-like"/>
</dbReference>
<keyword evidence="5" id="KW-1185">Reference proteome</keyword>
<keyword evidence="2" id="KW-1133">Transmembrane helix</keyword>
<reference evidence="4 5" key="1">
    <citation type="submission" date="2017-12" db="EMBL/GenBank/DDBJ databases">
        <title>Sequencing the genomes of 1000 Actinobacteria strains.</title>
        <authorList>
            <person name="Klenk H.-P."/>
        </authorList>
    </citation>
    <scope>NUCLEOTIDE SEQUENCE [LARGE SCALE GENOMIC DNA]</scope>
    <source>
        <strain evidence="4 5">DSM 12806</strain>
    </source>
</reference>
<accession>A0A2N3YK53</accession>
<dbReference type="Proteomes" id="UP000233781">
    <property type="component" value="Unassembled WGS sequence"/>
</dbReference>
<dbReference type="CDD" id="cd02525">
    <property type="entry name" value="Succinoglycan_BP_ExoA"/>
    <property type="match status" value="1"/>
</dbReference>
<dbReference type="InterPro" id="IPR050834">
    <property type="entry name" value="Glycosyltransf_2"/>
</dbReference>
<evidence type="ECO:0000256" key="1">
    <source>
        <dbReference type="SAM" id="MobiDB-lite"/>
    </source>
</evidence>
<comment type="caution">
    <text evidence="4">The sequence shown here is derived from an EMBL/GenBank/DDBJ whole genome shotgun (WGS) entry which is preliminary data.</text>
</comment>
<dbReference type="Gene3D" id="3.90.550.10">
    <property type="entry name" value="Spore Coat Polysaccharide Biosynthesis Protein SpsA, Chain A"/>
    <property type="match status" value="1"/>
</dbReference>
<proteinExistence type="predicted"/>
<gene>
    <name evidence="4" type="ORF">ATL31_2070</name>
</gene>
<evidence type="ECO:0000256" key="2">
    <source>
        <dbReference type="SAM" id="Phobius"/>
    </source>
</evidence>
<protein>
    <submittedName>
        <fullName evidence="4">Glycosyl transferase family 2</fullName>
    </submittedName>
</protein>
<feature type="transmembrane region" description="Helical" evidence="2">
    <location>
        <begin position="286"/>
        <end position="304"/>
    </location>
</feature>
<dbReference type="SUPFAM" id="SSF53448">
    <property type="entry name" value="Nucleotide-diphospho-sugar transferases"/>
    <property type="match status" value="1"/>
</dbReference>
<keyword evidence="2" id="KW-0472">Membrane</keyword>
<dbReference type="PANTHER" id="PTHR43685">
    <property type="entry name" value="GLYCOSYLTRANSFERASE"/>
    <property type="match status" value="1"/>
</dbReference>
<dbReference type="Pfam" id="PF00535">
    <property type="entry name" value="Glycos_transf_2"/>
    <property type="match status" value="1"/>
</dbReference>
<feature type="region of interest" description="Disordered" evidence="1">
    <location>
        <begin position="1"/>
        <end position="21"/>
    </location>
</feature>
<dbReference type="PANTHER" id="PTHR43685:SF14">
    <property type="entry name" value="GLYCOSYLTRANSFERASE 2-LIKE DOMAIN-CONTAINING PROTEIN"/>
    <property type="match status" value="1"/>
</dbReference>
<feature type="domain" description="Glycosyltransferase 2-like" evidence="3">
    <location>
        <begin position="25"/>
        <end position="191"/>
    </location>
</feature>
<sequence>MMGAMSAEPRPAPDRPAPDAHPLVSVVMPILDEERHLADAVAMVLRQDWPGPLEVVLALGPSSDRTDEVAAALAAREPRVRLVRNPSGRTPDALNAGIGAARGEVVVRVDGHAEIPPHYVSTAVAVLAETGADNVGGTMDAQGTTPVERAVAAAMRSPLGVGSSKFHTGGGAGPADTVYLGVFRKSALERVGGYDPRFTRTQDWELNHRLRASGGTVWFTPDLVVTYRPRSSLRALARQYRDYGRWRRVVARTHDGTLNPRYLAPPAMVVGTAAATVAGLVWPPALAVPVAYLLAVGAGGVAITRGEEPRVRMLAGPVLATMHWSWGWGFLTSPRGLGR</sequence>
<keyword evidence="2" id="KW-0812">Transmembrane</keyword>
<dbReference type="AlphaFoldDB" id="A0A2N3YK53"/>
<dbReference type="GO" id="GO:0016740">
    <property type="term" value="F:transferase activity"/>
    <property type="evidence" value="ECO:0007669"/>
    <property type="project" value="UniProtKB-KW"/>
</dbReference>
<evidence type="ECO:0000313" key="4">
    <source>
        <dbReference type="EMBL" id="PKW27232.1"/>
    </source>
</evidence>
<keyword evidence="4" id="KW-0808">Transferase</keyword>
<evidence type="ECO:0000313" key="5">
    <source>
        <dbReference type="Proteomes" id="UP000233781"/>
    </source>
</evidence>
<dbReference type="EMBL" id="PJNE01000001">
    <property type="protein sequence ID" value="PKW27232.1"/>
    <property type="molecule type" value="Genomic_DNA"/>
</dbReference>
<dbReference type="InterPro" id="IPR029044">
    <property type="entry name" value="Nucleotide-diphossugar_trans"/>
</dbReference>